<dbReference type="RefSeq" id="WP_153355739.1">
    <property type="nucleotide sequence ID" value="NZ_WIVV01000024.1"/>
</dbReference>
<dbReference type="EMBL" id="WIVV01000024">
    <property type="protein sequence ID" value="MQU42389.1"/>
    <property type="molecule type" value="Genomic_DNA"/>
</dbReference>
<dbReference type="Pfam" id="PF00171">
    <property type="entry name" value="Aldedh"/>
    <property type="match status" value="1"/>
</dbReference>
<dbReference type="Gene3D" id="3.40.309.10">
    <property type="entry name" value="Aldehyde Dehydrogenase, Chain A, domain 2"/>
    <property type="match status" value="1"/>
</dbReference>
<dbReference type="PANTHER" id="PTHR42804">
    <property type="entry name" value="ALDEHYDE DEHYDROGENASE"/>
    <property type="match status" value="1"/>
</dbReference>
<feature type="domain" description="Aldehyde dehydrogenase" evidence="3">
    <location>
        <begin position="13"/>
        <end position="469"/>
    </location>
</feature>
<dbReference type="SUPFAM" id="SSF53720">
    <property type="entry name" value="ALDH-like"/>
    <property type="match status" value="1"/>
</dbReference>
<evidence type="ECO:0000256" key="1">
    <source>
        <dbReference type="ARBA" id="ARBA00009986"/>
    </source>
</evidence>
<dbReference type="CDD" id="cd07138">
    <property type="entry name" value="ALDH_CddD_SSP0762"/>
    <property type="match status" value="1"/>
</dbReference>
<dbReference type="InterPro" id="IPR016161">
    <property type="entry name" value="Ald_DH/histidinol_DH"/>
</dbReference>
<name>A0A6I1WMK0_9PSED</name>
<reference evidence="4 5" key="1">
    <citation type="submission" date="2019-10" db="EMBL/GenBank/DDBJ databases">
        <title>Evaluation of single-gene subtyping targets for Pseudomonas.</title>
        <authorList>
            <person name="Reichler S.J."/>
            <person name="Orsi R.H."/>
            <person name="Wiedmann M."/>
            <person name="Martin N.H."/>
            <person name="Murphy S.I."/>
        </authorList>
    </citation>
    <scope>NUCLEOTIDE SEQUENCE [LARGE SCALE GENOMIC DNA]</scope>
    <source>
        <strain evidence="4 5">FSL R10-1876</strain>
    </source>
</reference>
<accession>A0A6I1WMK0</accession>
<dbReference type="FunFam" id="3.40.605.10:FF:000007">
    <property type="entry name" value="NAD/NADP-dependent betaine aldehyde dehydrogenase"/>
    <property type="match status" value="1"/>
</dbReference>
<dbReference type="InterPro" id="IPR015590">
    <property type="entry name" value="Aldehyde_DH_dom"/>
</dbReference>
<dbReference type="InterPro" id="IPR016162">
    <property type="entry name" value="Ald_DH_N"/>
</dbReference>
<keyword evidence="2" id="KW-0560">Oxidoreductase</keyword>
<dbReference type="Gene3D" id="3.40.605.10">
    <property type="entry name" value="Aldehyde Dehydrogenase, Chain A, domain 1"/>
    <property type="match status" value="1"/>
</dbReference>
<proteinExistence type="inferred from homology"/>
<dbReference type="Proteomes" id="UP000466863">
    <property type="component" value="Unassembled WGS sequence"/>
</dbReference>
<dbReference type="GO" id="GO:0016620">
    <property type="term" value="F:oxidoreductase activity, acting on the aldehyde or oxo group of donors, NAD or NADP as acceptor"/>
    <property type="evidence" value="ECO:0007669"/>
    <property type="project" value="InterPro"/>
</dbReference>
<sequence>MTDLLDFYIDGAWVKPDSQVIEDVINPSSEQLIARITLGNQADVNRAVAAAKAAFAGYSVTSREQRIEWLERIIVCYQQRSEALAFAVHQEMGAPLSLARAAHVPAGLGHLVQALDVLKRYAFETTLGTSQILREPIGVCGLITPWNWPLNQLTCKVAPALAVGCTLVLKPSERAPLSARIFAEIVHAAGVPKGVFNLVNGDGLGVGAALSRHADIDMISFTGSTRAGVEVAKAAADTVKRVSQELGGKSANILLDDADLPSAVRHGVLGCMRNSGQSCNAPTRLLVPRALHAQVVDIAREVVAELCFDDSQPATAIGPVANAMQFERVQMLIEQALAEGTSLVAGGAGRPAGIAAGFYVRPTLFAGVEPQMLIAREEVFGPVLAIMPYDSEEQAIQIANASVYGLSGYVTSSNRERARSVARRLRTGMVHLNGCKADQSAPFGGYKQSGNGREWGVFGFEEYLETKSVFGY</sequence>
<dbReference type="InterPro" id="IPR016163">
    <property type="entry name" value="Ald_DH_C"/>
</dbReference>
<evidence type="ECO:0000313" key="5">
    <source>
        <dbReference type="Proteomes" id="UP000466863"/>
    </source>
</evidence>
<comment type="similarity">
    <text evidence="1">Belongs to the aldehyde dehydrogenase family.</text>
</comment>
<dbReference type="AlphaFoldDB" id="A0A6I1WMK0"/>
<evidence type="ECO:0000256" key="2">
    <source>
        <dbReference type="ARBA" id="ARBA00023002"/>
    </source>
</evidence>
<dbReference type="PANTHER" id="PTHR42804:SF1">
    <property type="entry name" value="ALDEHYDE DEHYDROGENASE-RELATED"/>
    <property type="match status" value="1"/>
</dbReference>
<organism evidence="4 5">
    <name type="scientific">Pseudomonas helleri</name>
    <dbReference type="NCBI Taxonomy" id="1608996"/>
    <lineage>
        <taxon>Bacteria</taxon>
        <taxon>Pseudomonadati</taxon>
        <taxon>Pseudomonadota</taxon>
        <taxon>Gammaproteobacteria</taxon>
        <taxon>Pseudomonadales</taxon>
        <taxon>Pseudomonadaceae</taxon>
        <taxon>Pseudomonas</taxon>
    </lineage>
</organism>
<protein>
    <submittedName>
        <fullName evidence="4">Aldehyde dehydrogenase family protein</fullName>
    </submittedName>
</protein>
<evidence type="ECO:0000313" key="4">
    <source>
        <dbReference type="EMBL" id="MQU42389.1"/>
    </source>
</evidence>
<comment type="caution">
    <text evidence="4">The sequence shown here is derived from an EMBL/GenBank/DDBJ whole genome shotgun (WGS) entry which is preliminary data.</text>
</comment>
<evidence type="ECO:0000259" key="3">
    <source>
        <dbReference type="Pfam" id="PF00171"/>
    </source>
</evidence>
<gene>
    <name evidence="4" type="ORF">GHO28_07675</name>
</gene>